<feature type="region of interest" description="Disordered" evidence="3">
    <location>
        <begin position="36"/>
        <end position="55"/>
    </location>
</feature>
<evidence type="ECO:0000313" key="5">
    <source>
        <dbReference type="EMBL" id="WOQ70058.1"/>
    </source>
</evidence>
<dbReference type="Proteomes" id="UP001329313">
    <property type="component" value="Chromosome"/>
</dbReference>
<dbReference type="InterPro" id="IPR016162">
    <property type="entry name" value="Ald_DH_N"/>
</dbReference>
<dbReference type="CDD" id="cd07078">
    <property type="entry name" value="ALDH"/>
    <property type="match status" value="1"/>
</dbReference>
<dbReference type="InterPro" id="IPR016161">
    <property type="entry name" value="Ald_DH/histidinol_DH"/>
</dbReference>
<dbReference type="Pfam" id="PF00171">
    <property type="entry name" value="Aldedh"/>
    <property type="match status" value="1"/>
</dbReference>
<dbReference type="PANTHER" id="PTHR11699">
    <property type="entry name" value="ALDEHYDE DEHYDROGENASE-RELATED"/>
    <property type="match status" value="1"/>
</dbReference>
<dbReference type="FunFam" id="3.40.605.10:FF:000007">
    <property type="entry name" value="NAD/NADP-dependent betaine aldehyde dehydrogenase"/>
    <property type="match status" value="1"/>
</dbReference>
<evidence type="ECO:0000259" key="4">
    <source>
        <dbReference type="Pfam" id="PF00171"/>
    </source>
</evidence>
<keyword evidence="6" id="KW-1185">Reference proteome</keyword>
<proteinExistence type="inferred from homology"/>
<dbReference type="Gene3D" id="3.40.309.10">
    <property type="entry name" value="Aldehyde Dehydrogenase, Chain A, domain 2"/>
    <property type="match status" value="1"/>
</dbReference>
<feature type="domain" description="Aldehyde dehydrogenase" evidence="4">
    <location>
        <begin position="54"/>
        <end position="496"/>
    </location>
</feature>
<dbReference type="GO" id="GO:0016620">
    <property type="term" value="F:oxidoreductase activity, acting on the aldehyde or oxo group of donors, NAD or NADP as acceptor"/>
    <property type="evidence" value="ECO:0007669"/>
    <property type="project" value="InterPro"/>
</dbReference>
<gene>
    <name evidence="5" type="ORF">RYJ27_02185</name>
</gene>
<organism evidence="5 6">
    <name type="scientific">Microbacterium limosum</name>
    <dbReference type="NCBI Taxonomy" id="3079935"/>
    <lineage>
        <taxon>Bacteria</taxon>
        <taxon>Bacillati</taxon>
        <taxon>Actinomycetota</taxon>
        <taxon>Actinomycetes</taxon>
        <taxon>Micrococcales</taxon>
        <taxon>Microbacteriaceae</taxon>
        <taxon>Microbacterium</taxon>
    </lineage>
</organism>
<dbReference type="SUPFAM" id="SSF53720">
    <property type="entry name" value="ALDH-like"/>
    <property type="match status" value="1"/>
</dbReference>
<dbReference type="PROSITE" id="PS00070">
    <property type="entry name" value="ALDEHYDE_DEHYDR_CYS"/>
    <property type="match status" value="1"/>
</dbReference>
<dbReference type="InterPro" id="IPR016160">
    <property type="entry name" value="Ald_DH_CS_CYS"/>
</dbReference>
<evidence type="ECO:0000256" key="1">
    <source>
        <dbReference type="ARBA" id="ARBA00009986"/>
    </source>
</evidence>
<dbReference type="EC" id="1.2.1.-" evidence="5"/>
<dbReference type="KEGG" id="mliy:RYJ27_02185"/>
<dbReference type="InterPro" id="IPR016163">
    <property type="entry name" value="Ald_DH_C"/>
</dbReference>
<dbReference type="AlphaFoldDB" id="A0AAU0MHV7"/>
<name>A0AAU0MHV7_9MICO</name>
<dbReference type="EMBL" id="CP137080">
    <property type="protein sequence ID" value="WOQ70058.1"/>
    <property type="molecule type" value="Genomic_DNA"/>
</dbReference>
<evidence type="ECO:0000313" key="6">
    <source>
        <dbReference type="Proteomes" id="UP001329313"/>
    </source>
</evidence>
<evidence type="ECO:0000256" key="2">
    <source>
        <dbReference type="ARBA" id="ARBA00023002"/>
    </source>
</evidence>
<evidence type="ECO:0000256" key="3">
    <source>
        <dbReference type="SAM" id="MobiDB-lite"/>
    </source>
</evidence>
<accession>A0AAU0MHV7</accession>
<sequence length="512" mass="52428">MTAPTTPLHDLIGPGAATTPDGILVASLVDGRRIVGDAPPSARTSPSDSGLSFGAAPLTGTQAQSAIAAVRRGFDDGSWGRATGRERSRVLWRAAELAADATDRLAELLVVEAGKPIREARGEVAAFVNSLEYFAGLARTIGGRTENDIDRSLLAMTVREPAGVAGLIIPWNFPLGILGQKLPPALAAGNTVVVKPSPLTPLTALAVAEILFAAGLPTDALSVVIGDGEAGAAIVESADTDVVSFTGSTGVGRIIARSAGANRLKPVAIEAGGKTPVVVLDSADLESTVEGILFSAYFNQGQVCVAGSRILAQRGIAADLAALLAERAAGIRLGAPRDETTELGPLISREHFDQVTARLRASVAAGAEIVAGGDGALADADAGPYLQPTIVRSDDDANPAIADEIFGPVTAVQTFDAPGEAVARANAQAFGLAASVWGRDTDEAFALARALRVGTVWINGSTDAHPELPLGGRRDSGFSPEFGREGLEFFTALKTVMVRTGGPAAPWYGGAR</sequence>
<dbReference type="InterPro" id="IPR015590">
    <property type="entry name" value="Aldehyde_DH_dom"/>
</dbReference>
<keyword evidence="2 5" id="KW-0560">Oxidoreductase</keyword>
<reference evidence="5 6" key="1">
    <citation type="submission" date="2023-10" db="EMBL/GenBank/DDBJ databases">
        <title>Y20.</title>
        <authorList>
            <person name="Zhang G."/>
            <person name="Ding Y."/>
        </authorList>
    </citation>
    <scope>NUCLEOTIDE SEQUENCE [LARGE SCALE GENOMIC DNA]</scope>
    <source>
        <strain evidence="5 6">Y20</strain>
    </source>
</reference>
<protein>
    <submittedName>
        <fullName evidence="5">Aldehyde dehydrogenase family protein</fullName>
        <ecNumber evidence="5">1.2.1.-</ecNumber>
    </submittedName>
</protein>
<dbReference type="Gene3D" id="3.40.605.10">
    <property type="entry name" value="Aldehyde Dehydrogenase, Chain A, domain 1"/>
    <property type="match status" value="1"/>
</dbReference>
<dbReference type="RefSeq" id="WP_330171152.1">
    <property type="nucleotide sequence ID" value="NZ_CP137080.1"/>
</dbReference>
<comment type="similarity">
    <text evidence="1">Belongs to the aldehyde dehydrogenase family.</text>
</comment>